<dbReference type="PANTHER" id="PTHR33018">
    <property type="entry name" value="OS10G0338966 PROTEIN-RELATED"/>
    <property type="match status" value="1"/>
</dbReference>
<keyword evidence="1" id="KW-0472">Membrane</keyword>
<evidence type="ECO:0000256" key="1">
    <source>
        <dbReference type="SAM" id="Phobius"/>
    </source>
</evidence>
<gene>
    <name evidence="3" type="primary">LOC110753935</name>
</gene>
<dbReference type="Proteomes" id="UP000515124">
    <property type="component" value="Unplaced"/>
</dbReference>
<name>A0A6P5SAQ9_PRUAV</name>
<keyword evidence="1" id="KW-1133">Transmembrane helix</keyword>
<accession>A0A6P5SAQ9</accession>
<sequence length="160" mass="17796">MGGFGKSDLSKLDMPPPLLALCQHVQTKLLPTNEAVTVHMPKEVFGFEHDTFLLPDDILQFGSMVEIGTTVISVYMRFLFDYLKMANMVNLVGLVDPGLVSSQSGSLSDRTKHLSNRLKTADGNQFFLVPYNPGDHWVMVIVRPATETAYYMNSLPKTLS</sequence>
<keyword evidence="2" id="KW-1185">Reference proteome</keyword>
<dbReference type="AlphaFoldDB" id="A0A6P5SAQ9"/>
<dbReference type="RefSeq" id="XP_021810621.1">
    <property type="nucleotide sequence ID" value="XM_021954929.1"/>
</dbReference>
<protein>
    <submittedName>
        <fullName evidence="3">Uncharacterized protein LOC110753935</fullName>
    </submittedName>
</protein>
<dbReference type="Gene3D" id="3.40.395.10">
    <property type="entry name" value="Adenoviral Proteinase, Chain A"/>
    <property type="match status" value="1"/>
</dbReference>
<reference evidence="3" key="1">
    <citation type="submission" date="2025-08" db="UniProtKB">
        <authorList>
            <consortium name="RefSeq"/>
        </authorList>
    </citation>
    <scope>IDENTIFICATION</scope>
</reference>
<dbReference type="InterPro" id="IPR038765">
    <property type="entry name" value="Papain-like_cys_pep_sf"/>
</dbReference>
<dbReference type="PANTHER" id="PTHR33018:SF31">
    <property type="entry name" value="TRANSPOSASE, PTTA_EN_SPM, PLANT"/>
    <property type="match status" value="1"/>
</dbReference>
<keyword evidence="1" id="KW-0812">Transmembrane</keyword>
<feature type="transmembrane region" description="Helical" evidence="1">
    <location>
        <begin position="58"/>
        <end position="80"/>
    </location>
</feature>
<evidence type="ECO:0000313" key="2">
    <source>
        <dbReference type="Proteomes" id="UP000515124"/>
    </source>
</evidence>
<dbReference type="KEGG" id="pavi:110753935"/>
<organism evidence="2 3">
    <name type="scientific">Prunus avium</name>
    <name type="common">Cherry</name>
    <name type="synonym">Cerasus avium</name>
    <dbReference type="NCBI Taxonomy" id="42229"/>
    <lineage>
        <taxon>Eukaryota</taxon>
        <taxon>Viridiplantae</taxon>
        <taxon>Streptophyta</taxon>
        <taxon>Embryophyta</taxon>
        <taxon>Tracheophyta</taxon>
        <taxon>Spermatophyta</taxon>
        <taxon>Magnoliopsida</taxon>
        <taxon>eudicotyledons</taxon>
        <taxon>Gunneridae</taxon>
        <taxon>Pentapetalae</taxon>
        <taxon>rosids</taxon>
        <taxon>fabids</taxon>
        <taxon>Rosales</taxon>
        <taxon>Rosaceae</taxon>
        <taxon>Amygdaloideae</taxon>
        <taxon>Amygdaleae</taxon>
        <taxon>Prunus</taxon>
    </lineage>
</organism>
<proteinExistence type="predicted"/>
<dbReference type="SUPFAM" id="SSF54001">
    <property type="entry name" value="Cysteine proteinases"/>
    <property type="match status" value="1"/>
</dbReference>
<dbReference type="GeneID" id="110753935"/>
<evidence type="ECO:0000313" key="3">
    <source>
        <dbReference type="RefSeq" id="XP_021810621.1"/>
    </source>
</evidence>